<keyword evidence="3" id="KW-1185">Reference proteome</keyword>
<dbReference type="AlphaFoldDB" id="A0AA88S7T1"/>
<evidence type="ECO:0000256" key="1">
    <source>
        <dbReference type="SAM" id="MobiDB-lite"/>
    </source>
</evidence>
<accession>A0AA88S7T1</accession>
<evidence type="ECO:0000313" key="3">
    <source>
        <dbReference type="Proteomes" id="UP001187415"/>
    </source>
</evidence>
<feature type="compositionally biased region" description="Basic and acidic residues" evidence="1">
    <location>
        <begin position="1"/>
        <end position="20"/>
    </location>
</feature>
<dbReference type="EMBL" id="JAUPFM010000014">
    <property type="protein sequence ID" value="KAK2830210.1"/>
    <property type="molecule type" value="Genomic_DNA"/>
</dbReference>
<protein>
    <submittedName>
        <fullName evidence="2">Uncharacterized protein</fullName>
    </submittedName>
</protein>
<comment type="caution">
    <text evidence="2">The sequence shown here is derived from an EMBL/GenBank/DDBJ whole genome shotgun (WGS) entry which is preliminary data.</text>
</comment>
<reference evidence="2" key="1">
    <citation type="submission" date="2023-07" db="EMBL/GenBank/DDBJ databases">
        <title>Chromosome-level Genome Assembly of Striped Snakehead (Channa striata).</title>
        <authorList>
            <person name="Liu H."/>
        </authorList>
    </citation>
    <scope>NUCLEOTIDE SEQUENCE</scope>
    <source>
        <strain evidence="2">Gz</strain>
        <tissue evidence="2">Muscle</tissue>
    </source>
</reference>
<proteinExistence type="predicted"/>
<gene>
    <name evidence="2" type="ORF">Q5P01_018141</name>
</gene>
<feature type="region of interest" description="Disordered" evidence="1">
    <location>
        <begin position="1"/>
        <end position="31"/>
    </location>
</feature>
<evidence type="ECO:0000313" key="2">
    <source>
        <dbReference type="EMBL" id="KAK2830210.1"/>
    </source>
</evidence>
<name>A0AA88S7T1_CHASR</name>
<sequence>MGGNHGRDSEMTEKEEEKARSSVRSRASTRVDRAHRSAPVLISITLMAQTYIAPLGKASAIWPVYPSHAIAFPEILLDVAALQCPAVVPTAALICCNSDQIPVHCGITTIEQCLFNTTCQPSQREQCTG</sequence>
<organism evidence="2 3">
    <name type="scientific">Channa striata</name>
    <name type="common">Snakehead murrel</name>
    <name type="synonym">Ophicephalus striatus</name>
    <dbReference type="NCBI Taxonomy" id="64152"/>
    <lineage>
        <taxon>Eukaryota</taxon>
        <taxon>Metazoa</taxon>
        <taxon>Chordata</taxon>
        <taxon>Craniata</taxon>
        <taxon>Vertebrata</taxon>
        <taxon>Euteleostomi</taxon>
        <taxon>Actinopterygii</taxon>
        <taxon>Neopterygii</taxon>
        <taxon>Teleostei</taxon>
        <taxon>Neoteleostei</taxon>
        <taxon>Acanthomorphata</taxon>
        <taxon>Anabantaria</taxon>
        <taxon>Anabantiformes</taxon>
        <taxon>Channoidei</taxon>
        <taxon>Channidae</taxon>
        <taxon>Channa</taxon>
    </lineage>
</organism>
<dbReference type="Proteomes" id="UP001187415">
    <property type="component" value="Unassembled WGS sequence"/>
</dbReference>